<dbReference type="GO" id="GO:0004867">
    <property type="term" value="F:serine-type endopeptidase inhibitor activity"/>
    <property type="evidence" value="ECO:0007669"/>
    <property type="project" value="InterPro"/>
</dbReference>
<evidence type="ECO:0000313" key="3">
    <source>
        <dbReference type="WBParaSite" id="ACAC_0000015901-mRNA-1"/>
    </source>
</evidence>
<evidence type="ECO:0000313" key="2">
    <source>
        <dbReference type="Proteomes" id="UP000035642"/>
    </source>
</evidence>
<dbReference type="AlphaFoldDB" id="A0A0K0CT06"/>
<keyword evidence="2" id="KW-1185">Reference proteome</keyword>
<reference evidence="2" key="1">
    <citation type="submission" date="2012-09" db="EMBL/GenBank/DDBJ databases">
        <authorList>
            <person name="Martin A.A."/>
        </authorList>
    </citation>
    <scope>NUCLEOTIDE SEQUENCE</scope>
</reference>
<organism evidence="2 3">
    <name type="scientific">Angiostrongylus cantonensis</name>
    <name type="common">Rat lungworm</name>
    <dbReference type="NCBI Taxonomy" id="6313"/>
    <lineage>
        <taxon>Eukaryota</taxon>
        <taxon>Metazoa</taxon>
        <taxon>Ecdysozoa</taxon>
        <taxon>Nematoda</taxon>
        <taxon>Chromadorea</taxon>
        <taxon>Rhabditida</taxon>
        <taxon>Rhabditina</taxon>
        <taxon>Rhabditomorpha</taxon>
        <taxon>Strongyloidea</taxon>
        <taxon>Metastrongylidae</taxon>
        <taxon>Angiostrongylus</taxon>
    </lineage>
</organism>
<feature type="domain" description="BPTI/Kunitz inhibitor" evidence="1">
    <location>
        <begin position="75"/>
        <end position="130"/>
    </location>
</feature>
<accession>A0A0K0CT06</accession>
<dbReference type="PROSITE" id="PS50279">
    <property type="entry name" value="BPTI_KUNITZ_2"/>
    <property type="match status" value="1"/>
</dbReference>
<dbReference type="Proteomes" id="UP000035642">
    <property type="component" value="Unassembled WGS sequence"/>
</dbReference>
<proteinExistence type="predicted"/>
<protein>
    <submittedName>
        <fullName evidence="3">BPTI/Kunitz inhibitor domain-containing protein</fullName>
    </submittedName>
</protein>
<dbReference type="InterPro" id="IPR002223">
    <property type="entry name" value="Kunitz_BPTI"/>
</dbReference>
<sequence length="131" mass="15417">MKSNARGIPQGLINTKRFIFLSFFMFNVLNIHSTRFYYDISDVEILVVTFLIETPYTTSSCFHEDVLNRIPEVLCKQSTYRYLCESGMPSQFVYRWTMNAGKCQSFAYGYCLFEWNHPHPRTAEECEMLCS</sequence>
<evidence type="ECO:0000259" key="1">
    <source>
        <dbReference type="PROSITE" id="PS50279"/>
    </source>
</evidence>
<name>A0A0K0CT06_ANGCA</name>
<reference evidence="3" key="2">
    <citation type="submission" date="2017-02" db="UniProtKB">
        <authorList>
            <consortium name="WormBaseParasite"/>
        </authorList>
    </citation>
    <scope>IDENTIFICATION</scope>
</reference>
<dbReference type="WBParaSite" id="ACAC_0000015901-mRNA-1">
    <property type="protein sequence ID" value="ACAC_0000015901-mRNA-1"/>
    <property type="gene ID" value="ACAC_0000015901"/>
</dbReference>